<dbReference type="PROSITE" id="PS50931">
    <property type="entry name" value="HTH_LYSR"/>
    <property type="match status" value="1"/>
</dbReference>
<evidence type="ECO:0000259" key="7">
    <source>
        <dbReference type="PROSITE" id="PS50931"/>
    </source>
</evidence>
<protein>
    <submittedName>
        <fullName evidence="8">Transcriptional regulator, LysR family</fullName>
    </submittedName>
</protein>
<reference evidence="9" key="1">
    <citation type="submission" date="2015-02" db="EMBL/GenBank/DDBJ databases">
        <authorList>
            <person name="Chooi Y.-H."/>
        </authorList>
    </citation>
    <scope>NUCLEOTIDE SEQUENCE [LARGE SCALE GENOMIC DNA]</scope>
    <source>
        <strain evidence="9">strain Y</strain>
    </source>
</reference>
<proteinExistence type="inferred from homology"/>
<dbReference type="GO" id="GO:0003677">
    <property type="term" value="F:DNA binding"/>
    <property type="evidence" value="ECO:0007669"/>
    <property type="project" value="UniProtKB-KW"/>
</dbReference>
<dbReference type="Proteomes" id="UP000033187">
    <property type="component" value="Chromosome 1"/>
</dbReference>
<evidence type="ECO:0000256" key="1">
    <source>
        <dbReference type="ARBA" id="ARBA00009437"/>
    </source>
</evidence>
<dbReference type="Gene3D" id="3.40.190.10">
    <property type="entry name" value="Periplasmic binding protein-like II"/>
    <property type="match status" value="2"/>
</dbReference>
<dbReference type="Pfam" id="PF03466">
    <property type="entry name" value="LysR_substrate"/>
    <property type="match status" value="1"/>
</dbReference>
<evidence type="ECO:0000256" key="2">
    <source>
        <dbReference type="ARBA" id="ARBA00022458"/>
    </source>
</evidence>
<evidence type="ECO:0000256" key="4">
    <source>
        <dbReference type="ARBA" id="ARBA00023015"/>
    </source>
</evidence>
<dbReference type="RefSeq" id="WP_046479920.1">
    <property type="nucleotide sequence ID" value="NZ_LN829118.1"/>
</dbReference>
<dbReference type="CDD" id="cd08417">
    <property type="entry name" value="PBP2_Nitroaromatics_like"/>
    <property type="match status" value="1"/>
</dbReference>
<keyword evidence="5" id="KW-0238">DNA-binding</keyword>
<evidence type="ECO:0000256" key="3">
    <source>
        <dbReference type="ARBA" id="ARBA00022491"/>
    </source>
</evidence>
<evidence type="ECO:0000313" key="9">
    <source>
        <dbReference type="Proteomes" id="UP000033187"/>
    </source>
</evidence>
<gene>
    <name evidence="8" type="ORF">YBN1229_v1_0811</name>
</gene>
<dbReference type="Gene3D" id="1.10.10.10">
    <property type="entry name" value="Winged helix-like DNA-binding domain superfamily/Winged helix DNA-binding domain"/>
    <property type="match status" value="1"/>
</dbReference>
<dbReference type="InterPro" id="IPR036390">
    <property type="entry name" value="WH_DNA-bd_sf"/>
</dbReference>
<evidence type="ECO:0000313" key="8">
    <source>
        <dbReference type="EMBL" id="CPR16444.1"/>
    </source>
</evidence>
<dbReference type="EMBL" id="LN829119">
    <property type="protein sequence ID" value="CPR16444.1"/>
    <property type="molecule type" value="Genomic_DNA"/>
</dbReference>
<comment type="similarity">
    <text evidence="1">Belongs to the LysR transcriptional regulatory family.</text>
</comment>
<keyword evidence="2" id="KW-0536">Nodulation</keyword>
<dbReference type="InterPro" id="IPR000847">
    <property type="entry name" value="LysR_HTH_N"/>
</dbReference>
<accession>A0A0D6JCF6</accession>
<dbReference type="Pfam" id="PF00126">
    <property type="entry name" value="HTH_1"/>
    <property type="match status" value="1"/>
</dbReference>
<sequence length="299" mass="34633">MNLRAIDLNLLLVFEVIYSEGNLTRAADKLAMSQPAVSNALARLRATLDDQLFLRTPRGMTPTLRARQMIQEVRQALDLITSALRDRPEQFDYAQSDRVFTIAAEDYGEAVITPRFMDWLTGVAPNTKAHVRLKQSLALQDELRDGRIDLVIDYFRIRDNSFTNQHLMTDELVSMVRVDHPTIRDTLSLEQYISLPHVVLEQKSPMVDRELAVRGLTRNRALHVPHFISMPLIVKSTDFICTLPRRMAMLYMEHFRVKVLKSPIDFPKIPIFLIWSKNMEKDPGHQWLRQSLLDLCQRL</sequence>
<dbReference type="KEGG" id="fiy:BN1229_v1_0811"/>
<dbReference type="GO" id="GO:0003700">
    <property type="term" value="F:DNA-binding transcription factor activity"/>
    <property type="evidence" value="ECO:0007669"/>
    <property type="project" value="InterPro"/>
</dbReference>
<dbReference type="InterPro" id="IPR036388">
    <property type="entry name" value="WH-like_DNA-bd_sf"/>
</dbReference>
<dbReference type="InterPro" id="IPR050389">
    <property type="entry name" value="LysR-type_TF"/>
</dbReference>
<keyword evidence="4" id="KW-0805">Transcription regulation</keyword>
<dbReference type="KEGG" id="fil:BN1229_v1_0807"/>
<dbReference type="PANTHER" id="PTHR30118:SF6">
    <property type="entry name" value="HTH-TYPE TRANSCRIPTIONAL REGULATOR LEUO"/>
    <property type="match status" value="1"/>
</dbReference>
<dbReference type="PRINTS" id="PR00039">
    <property type="entry name" value="HTHLYSR"/>
</dbReference>
<evidence type="ECO:0000256" key="6">
    <source>
        <dbReference type="ARBA" id="ARBA00023163"/>
    </source>
</evidence>
<name>A0A0D6JCF6_9HYPH</name>
<dbReference type="PANTHER" id="PTHR30118">
    <property type="entry name" value="HTH-TYPE TRANSCRIPTIONAL REGULATOR LEUO-RELATED"/>
    <property type="match status" value="1"/>
</dbReference>
<dbReference type="AlphaFoldDB" id="A0A0D6JCF6"/>
<keyword evidence="9" id="KW-1185">Reference proteome</keyword>
<dbReference type="InterPro" id="IPR037402">
    <property type="entry name" value="YidZ_PBP2"/>
</dbReference>
<organism evidence="8 9">
    <name type="scientific">Candidatus Filomicrobium marinum</name>
    <dbReference type="NCBI Taxonomy" id="1608628"/>
    <lineage>
        <taxon>Bacteria</taxon>
        <taxon>Pseudomonadati</taxon>
        <taxon>Pseudomonadota</taxon>
        <taxon>Alphaproteobacteria</taxon>
        <taxon>Hyphomicrobiales</taxon>
        <taxon>Hyphomicrobiaceae</taxon>
        <taxon>Filomicrobium</taxon>
    </lineage>
</organism>
<dbReference type="InterPro" id="IPR005119">
    <property type="entry name" value="LysR_subst-bd"/>
</dbReference>
<keyword evidence="6" id="KW-0804">Transcription</keyword>
<evidence type="ECO:0000256" key="5">
    <source>
        <dbReference type="ARBA" id="ARBA00023125"/>
    </source>
</evidence>
<dbReference type="SUPFAM" id="SSF53850">
    <property type="entry name" value="Periplasmic binding protein-like II"/>
    <property type="match status" value="1"/>
</dbReference>
<dbReference type="OrthoDB" id="8339333at2"/>
<dbReference type="SUPFAM" id="SSF46785">
    <property type="entry name" value="Winged helix' DNA-binding domain"/>
    <property type="match status" value="1"/>
</dbReference>
<keyword evidence="3" id="KW-0678">Repressor</keyword>
<feature type="domain" description="HTH lysR-type" evidence="7">
    <location>
        <begin position="6"/>
        <end position="63"/>
    </location>
</feature>